<dbReference type="InterPro" id="IPR054202">
    <property type="entry name" value="DUF6907"/>
</dbReference>
<evidence type="ECO:0000313" key="2">
    <source>
        <dbReference type="Proteomes" id="UP001500443"/>
    </source>
</evidence>
<accession>A0ABN2XBP2</accession>
<protein>
    <submittedName>
        <fullName evidence="1">Uncharacterized protein</fullName>
    </submittedName>
</protein>
<name>A0ABN2XBP2_9ACTN</name>
<keyword evidence="2" id="KW-1185">Reference proteome</keyword>
<dbReference type="EMBL" id="BAAAPF010000004">
    <property type="protein sequence ID" value="GAA2108871.1"/>
    <property type="molecule type" value="Genomic_DNA"/>
</dbReference>
<organism evidence="1 2">
    <name type="scientific">Streptomyces synnematoformans</name>
    <dbReference type="NCBI Taxonomy" id="415721"/>
    <lineage>
        <taxon>Bacteria</taxon>
        <taxon>Bacillati</taxon>
        <taxon>Actinomycetota</taxon>
        <taxon>Actinomycetes</taxon>
        <taxon>Kitasatosporales</taxon>
        <taxon>Streptomycetaceae</taxon>
        <taxon>Streptomyces</taxon>
    </lineage>
</organism>
<dbReference type="Pfam" id="PF21848">
    <property type="entry name" value="DUF6907"/>
    <property type="match status" value="1"/>
</dbReference>
<dbReference type="Proteomes" id="UP001500443">
    <property type="component" value="Unassembled WGS sequence"/>
</dbReference>
<proteinExistence type="predicted"/>
<reference evidence="1 2" key="1">
    <citation type="journal article" date="2019" name="Int. J. Syst. Evol. Microbiol.">
        <title>The Global Catalogue of Microorganisms (GCM) 10K type strain sequencing project: providing services to taxonomists for standard genome sequencing and annotation.</title>
        <authorList>
            <consortium name="The Broad Institute Genomics Platform"/>
            <consortium name="The Broad Institute Genome Sequencing Center for Infectious Disease"/>
            <person name="Wu L."/>
            <person name="Ma J."/>
        </authorList>
    </citation>
    <scope>NUCLEOTIDE SEQUENCE [LARGE SCALE GENOMIC DNA]</scope>
    <source>
        <strain evidence="1 2">JCM 15481</strain>
    </source>
</reference>
<evidence type="ECO:0000313" key="1">
    <source>
        <dbReference type="EMBL" id="GAA2108871.1"/>
    </source>
</evidence>
<comment type="caution">
    <text evidence="1">The sequence shown here is derived from an EMBL/GenBank/DDBJ whole genome shotgun (WGS) entry which is preliminary data.</text>
</comment>
<gene>
    <name evidence="1" type="ORF">GCM10009802_04940</name>
</gene>
<sequence>MHSVKPMSATAPTNVDDQLEPHIATTSAETIPYAPAVAPAAAGEPLPAWWPTHRVHPAFCLPGEHTDDDHPDDRVCWGSNGYVDLALSAPVATGDGTTRPEYLIVTPSQHVDETQPKLWLGLDESDVGRHLTVAEARQLAQRLLDATYEAEGARFGGGPAA</sequence>